<accession>A0A7J6WHW0</accession>
<evidence type="ECO:0000256" key="1">
    <source>
        <dbReference type="ARBA" id="ARBA00023054"/>
    </source>
</evidence>
<dbReference type="EMBL" id="JABWDY010015227">
    <property type="protein sequence ID" value="KAF5197006.1"/>
    <property type="molecule type" value="Genomic_DNA"/>
</dbReference>
<reference evidence="3 4" key="1">
    <citation type="submission" date="2020-06" db="EMBL/GenBank/DDBJ databases">
        <title>Transcriptomic and genomic resources for Thalictrum thalictroides and T. hernandezii: Facilitating candidate gene discovery in an emerging model plant lineage.</title>
        <authorList>
            <person name="Arias T."/>
            <person name="Riano-Pachon D.M."/>
            <person name="Di Stilio V.S."/>
        </authorList>
    </citation>
    <scope>NUCLEOTIDE SEQUENCE [LARGE SCALE GENOMIC DNA]</scope>
    <source>
        <strain evidence="4">cv. WT478/WT964</strain>
        <tissue evidence="3">Leaves</tissue>
    </source>
</reference>
<name>A0A7J6WHW0_THATH</name>
<evidence type="ECO:0000313" key="4">
    <source>
        <dbReference type="Proteomes" id="UP000554482"/>
    </source>
</evidence>
<evidence type="ECO:0000256" key="2">
    <source>
        <dbReference type="SAM" id="Coils"/>
    </source>
</evidence>
<dbReference type="PANTHER" id="PTHR31342:SF16">
    <property type="entry name" value="TALIN_MIDDLE DOMAIN-CONTAINING PROTEIN"/>
    <property type="match status" value="1"/>
</dbReference>
<keyword evidence="4" id="KW-1185">Reference proteome</keyword>
<dbReference type="Proteomes" id="UP000554482">
    <property type="component" value="Unassembled WGS sequence"/>
</dbReference>
<keyword evidence="1 2" id="KW-0175">Coiled coil</keyword>
<dbReference type="InterPro" id="IPR040265">
    <property type="entry name" value="CHUP1/IPGA1-like"/>
</dbReference>
<feature type="coiled-coil region" evidence="2">
    <location>
        <begin position="83"/>
        <end position="110"/>
    </location>
</feature>
<evidence type="ECO:0000313" key="3">
    <source>
        <dbReference type="EMBL" id="KAF5197006.1"/>
    </source>
</evidence>
<protein>
    <submittedName>
        <fullName evidence="3">Hydroxyproline-rich glycoprotein family protein</fullName>
    </submittedName>
</protein>
<organism evidence="3 4">
    <name type="scientific">Thalictrum thalictroides</name>
    <name type="common">Rue-anemone</name>
    <name type="synonym">Anemone thalictroides</name>
    <dbReference type="NCBI Taxonomy" id="46969"/>
    <lineage>
        <taxon>Eukaryota</taxon>
        <taxon>Viridiplantae</taxon>
        <taxon>Streptophyta</taxon>
        <taxon>Embryophyta</taxon>
        <taxon>Tracheophyta</taxon>
        <taxon>Spermatophyta</taxon>
        <taxon>Magnoliopsida</taxon>
        <taxon>Ranunculales</taxon>
        <taxon>Ranunculaceae</taxon>
        <taxon>Thalictroideae</taxon>
        <taxon>Thalictrum</taxon>
    </lineage>
</organism>
<proteinExistence type="predicted"/>
<dbReference type="PANTHER" id="PTHR31342">
    <property type="entry name" value="PROTEIN CHUP1, CHLOROPLASTIC"/>
    <property type="match status" value="1"/>
</dbReference>
<dbReference type="AlphaFoldDB" id="A0A7J6WHW0"/>
<comment type="caution">
    <text evidence="3">The sequence shown here is derived from an EMBL/GenBank/DDBJ whole genome shotgun (WGS) entry which is preliminary data.</text>
</comment>
<sequence length="210" mass="24345">MEMKAAINSFQPKDMAELVQFQQHVEHLLEKLSDETKVLEKFDDFPLKKLETLRTAAALYSKLKAMLNILQTWKIEPPVGQLLDRVEKYLNKINKEVEALERSKDEESKRFRVYKIDFDFNILVQIKESMVDISSSCMELILKERREAKKSGEGNGRSKTDIKPQAYNKMLWRAFELAFQVCKFAGGQDDRAIGLSIELANEIEADTQHE</sequence>
<dbReference type="OrthoDB" id="2020598at2759"/>
<gene>
    <name evidence="3" type="ORF">FRX31_013406</name>
</gene>